<organism evidence="2">
    <name type="scientific">marine sediment metagenome</name>
    <dbReference type="NCBI Taxonomy" id="412755"/>
    <lineage>
        <taxon>unclassified sequences</taxon>
        <taxon>metagenomes</taxon>
        <taxon>ecological metagenomes</taxon>
    </lineage>
</organism>
<sequence length="161" mass="18127">PIAVANEEQWQCFCPVIGHPDWTRDPRFATILSRKENEDELDRLIGEWTKDYAPEQVMTMMQDAGVPAGVVQTGEDLLNDPQLKHRQHYRVLNHPEIGPHSYNAPAYHLSKTPCDPRTAAPCLGQHNAYVYKEILGFSDDEIADMLVEGVITTDADAPTKM</sequence>
<accession>X1HHL4</accession>
<dbReference type="InterPro" id="IPR023606">
    <property type="entry name" value="CoA-Trfase_III_dom_1_sf"/>
</dbReference>
<dbReference type="EMBL" id="BARU01023455">
    <property type="protein sequence ID" value="GAH53324.1"/>
    <property type="molecule type" value="Genomic_DNA"/>
</dbReference>
<dbReference type="InterPro" id="IPR003673">
    <property type="entry name" value="CoA-Trfase_fam_III"/>
</dbReference>
<dbReference type="Gene3D" id="3.40.50.10540">
    <property type="entry name" value="Crotonobetainyl-coa:carnitine coa-transferase, domain 1"/>
    <property type="match status" value="1"/>
</dbReference>
<dbReference type="PANTHER" id="PTHR48207:SF3">
    <property type="entry name" value="SUCCINATE--HYDROXYMETHYLGLUTARATE COA-TRANSFERASE"/>
    <property type="match status" value="1"/>
</dbReference>
<evidence type="ECO:0000256" key="1">
    <source>
        <dbReference type="ARBA" id="ARBA00022679"/>
    </source>
</evidence>
<comment type="caution">
    <text evidence="2">The sequence shown here is derived from an EMBL/GenBank/DDBJ whole genome shotgun (WGS) entry which is preliminary data.</text>
</comment>
<dbReference type="InterPro" id="IPR044855">
    <property type="entry name" value="CoA-Trfase_III_dom3_sf"/>
</dbReference>
<gene>
    <name evidence="2" type="ORF">S03H2_38066</name>
</gene>
<dbReference type="InterPro" id="IPR050483">
    <property type="entry name" value="CoA-transferase_III_domain"/>
</dbReference>
<dbReference type="Pfam" id="PF02515">
    <property type="entry name" value="CoA_transf_3"/>
    <property type="match status" value="1"/>
</dbReference>
<evidence type="ECO:0008006" key="3">
    <source>
        <dbReference type="Google" id="ProtNLM"/>
    </source>
</evidence>
<feature type="non-terminal residue" evidence="2">
    <location>
        <position position="1"/>
    </location>
</feature>
<protein>
    <recommendedName>
        <fullName evidence="3">CoA transferase</fullName>
    </recommendedName>
</protein>
<name>X1HHL4_9ZZZZ</name>
<keyword evidence="1" id="KW-0808">Transferase</keyword>
<evidence type="ECO:0000313" key="2">
    <source>
        <dbReference type="EMBL" id="GAH53324.1"/>
    </source>
</evidence>
<dbReference type="Gene3D" id="3.30.1540.10">
    <property type="entry name" value="formyl-coa transferase, domain 3"/>
    <property type="match status" value="1"/>
</dbReference>
<reference evidence="2" key="1">
    <citation type="journal article" date="2014" name="Front. Microbiol.">
        <title>High frequency of phylogenetically diverse reductive dehalogenase-homologous genes in deep subseafloor sedimentary metagenomes.</title>
        <authorList>
            <person name="Kawai M."/>
            <person name="Futagami T."/>
            <person name="Toyoda A."/>
            <person name="Takaki Y."/>
            <person name="Nishi S."/>
            <person name="Hori S."/>
            <person name="Arai W."/>
            <person name="Tsubouchi T."/>
            <person name="Morono Y."/>
            <person name="Uchiyama I."/>
            <person name="Ito T."/>
            <person name="Fujiyama A."/>
            <person name="Inagaki F."/>
            <person name="Takami H."/>
        </authorList>
    </citation>
    <scope>NUCLEOTIDE SEQUENCE</scope>
    <source>
        <strain evidence="2">Expedition CK06-06</strain>
    </source>
</reference>
<dbReference type="PANTHER" id="PTHR48207">
    <property type="entry name" value="SUCCINATE--HYDROXYMETHYLGLUTARATE COA-TRANSFERASE"/>
    <property type="match status" value="1"/>
</dbReference>
<dbReference type="GO" id="GO:0008410">
    <property type="term" value="F:CoA-transferase activity"/>
    <property type="evidence" value="ECO:0007669"/>
    <property type="project" value="TreeGrafter"/>
</dbReference>
<dbReference type="AlphaFoldDB" id="X1HHL4"/>
<dbReference type="SUPFAM" id="SSF89796">
    <property type="entry name" value="CoA-transferase family III (CaiB/BaiF)"/>
    <property type="match status" value="1"/>
</dbReference>
<proteinExistence type="predicted"/>